<accession>A0ABC9NGN2</accession>
<comment type="caution">
    <text evidence="1">The sequence shown here is derived from an EMBL/GenBank/DDBJ whole genome shotgun (WGS) entry which is preliminary data.</text>
</comment>
<reference evidence="1" key="2">
    <citation type="submission" date="2013-11" db="EMBL/GenBank/DDBJ databases">
        <title>Draft genome sequence of Bacteroides uniformis (ATCC 8492).</title>
        <authorList>
            <person name="Sudarsanam P."/>
            <person name="Ley R."/>
            <person name="Guruge J."/>
            <person name="Turnbaugh P.J."/>
            <person name="Mahowald M."/>
            <person name="Liep D."/>
            <person name="Gordon J."/>
        </authorList>
    </citation>
    <scope>NUCLEOTIDE SEQUENCE</scope>
    <source>
        <strain evidence="1">ATCC 8492</strain>
    </source>
</reference>
<reference evidence="1" key="1">
    <citation type="submission" date="2007-06" db="EMBL/GenBank/DDBJ databases">
        <authorList>
            <person name="Fulton L."/>
            <person name="Clifton S."/>
            <person name="Fulton B."/>
            <person name="Xu J."/>
            <person name="Minx P."/>
            <person name="Pepin K.H."/>
            <person name="Johnson M."/>
            <person name="Thiruvilangam P."/>
            <person name="Bhonagiri V."/>
            <person name="Nash W.E."/>
            <person name="Mardis E.R."/>
            <person name="Wilson R.K."/>
        </authorList>
    </citation>
    <scope>NUCLEOTIDE SEQUENCE [LARGE SCALE GENOMIC DNA]</scope>
    <source>
        <strain evidence="1">ATCC 8492</strain>
    </source>
</reference>
<sequence>MLPAYGVPKAVAVALQALPAVLPAVALPALRKGDRRTKNSPLVSLEAGRGENQTQQLKLYFFFYSIGSPL</sequence>
<gene>
    <name evidence="1" type="ORF">BACUNI_00406</name>
</gene>
<organism evidence="1 2">
    <name type="scientific">Bacteroides uniformis (strain ATCC 8492 / DSM 6597 / CCUG 4942 / CIP 103695 / JCM 5828 / KCTC 5204 / NCTC 13054 / VPI 0061)</name>
    <dbReference type="NCBI Taxonomy" id="411479"/>
    <lineage>
        <taxon>Bacteria</taxon>
        <taxon>Pseudomonadati</taxon>
        <taxon>Bacteroidota</taxon>
        <taxon>Bacteroidia</taxon>
        <taxon>Bacteroidales</taxon>
        <taxon>Bacteroidaceae</taxon>
        <taxon>Bacteroides</taxon>
    </lineage>
</organism>
<evidence type="ECO:0000313" key="1">
    <source>
        <dbReference type="EMBL" id="EDO55932.1"/>
    </source>
</evidence>
<protein>
    <recommendedName>
        <fullName evidence="3">Secreted protein</fullName>
    </recommendedName>
</protein>
<dbReference type="EMBL" id="AAYH02000033">
    <property type="protein sequence ID" value="EDO55932.1"/>
    <property type="molecule type" value="Genomic_DNA"/>
</dbReference>
<proteinExistence type="predicted"/>
<dbReference type="AlphaFoldDB" id="A0ABC9NGN2"/>
<keyword evidence="2" id="KW-1185">Reference proteome</keyword>
<evidence type="ECO:0000313" key="2">
    <source>
        <dbReference type="Proteomes" id="UP000004110"/>
    </source>
</evidence>
<dbReference type="Proteomes" id="UP000004110">
    <property type="component" value="Unassembled WGS sequence"/>
</dbReference>
<evidence type="ECO:0008006" key="3">
    <source>
        <dbReference type="Google" id="ProtNLM"/>
    </source>
</evidence>
<name>A0ABC9NGN2_BACUC</name>